<gene>
    <name evidence="4" type="ORF">A0J61_10042</name>
</gene>
<dbReference type="GO" id="GO:0004869">
    <property type="term" value="F:cysteine-type endopeptidase inhibitor activity"/>
    <property type="evidence" value="ECO:0007669"/>
    <property type="project" value="UniProtKB-KW"/>
</dbReference>
<keyword evidence="3" id="KW-0789">Thiol protease inhibitor</keyword>
<keyword evidence="5" id="KW-1185">Reference proteome</keyword>
<dbReference type="GO" id="GO:0005829">
    <property type="term" value="C:cytosol"/>
    <property type="evidence" value="ECO:0007669"/>
    <property type="project" value="TreeGrafter"/>
</dbReference>
<dbReference type="PANTHER" id="PTHR11414:SF21">
    <property type="entry name" value="CYSTATIN 14A, TANDEM DUPLICATE 1-RELATED"/>
    <property type="match status" value="1"/>
</dbReference>
<dbReference type="InParanoid" id="A0A1C7MZT3"/>
<dbReference type="AlphaFoldDB" id="A0A1C7MZT3"/>
<evidence type="ECO:0000313" key="5">
    <source>
        <dbReference type="Proteomes" id="UP000093000"/>
    </source>
</evidence>
<keyword evidence="2" id="KW-0646">Protease inhibitor</keyword>
<accession>A0A1C7MZT3</accession>
<evidence type="ECO:0000256" key="3">
    <source>
        <dbReference type="ARBA" id="ARBA00022704"/>
    </source>
</evidence>
<reference evidence="4 5" key="1">
    <citation type="submission" date="2016-03" db="EMBL/GenBank/DDBJ databases">
        <title>Choanephora cucurbitarum.</title>
        <authorList>
            <person name="Min B."/>
            <person name="Park H."/>
            <person name="Park J.-H."/>
            <person name="Shin H.-D."/>
            <person name="Choi I.-G."/>
        </authorList>
    </citation>
    <scope>NUCLEOTIDE SEQUENCE [LARGE SCALE GENOMIC DNA]</scope>
    <source>
        <strain evidence="4 5">KUS-F28377</strain>
    </source>
</reference>
<comment type="caution">
    <text evidence="4">The sequence shown here is derived from an EMBL/GenBank/DDBJ whole genome shotgun (WGS) entry which is preliminary data.</text>
</comment>
<evidence type="ECO:0000313" key="4">
    <source>
        <dbReference type="EMBL" id="OBZ81909.1"/>
    </source>
</evidence>
<dbReference type="OrthoDB" id="2429551at2759"/>
<organism evidence="4 5">
    <name type="scientific">Choanephora cucurbitarum</name>
    <dbReference type="NCBI Taxonomy" id="101091"/>
    <lineage>
        <taxon>Eukaryota</taxon>
        <taxon>Fungi</taxon>
        <taxon>Fungi incertae sedis</taxon>
        <taxon>Mucoromycota</taxon>
        <taxon>Mucoromycotina</taxon>
        <taxon>Mucoromycetes</taxon>
        <taxon>Mucorales</taxon>
        <taxon>Mucorineae</taxon>
        <taxon>Choanephoraceae</taxon>
        <taxon>Choanephoroideae</taxon>
        <taxon>Choanephora</taxon>
    </lineage>
</organism>
<protein>
    <submittedName>
        <fullName evidence="4">Uncharacterized protein</fullName>
    </submittedName>
</protein>
<sequence>MSDANNNNMGPVRPVDDEAKAVFHEIKEQVVDKLHELKHADNVHGLHELDDLKVIECYKLVEYAVEEVAYGYNYFGKINLGDEKYIHVRCHKSHDGKVDFYSILTEGTAIWSREEPLKYFID</sequence>
<comment type="similarity">
    <text evidence="1">Belongs to the cystatin family.</text>
</comment>
<dbReference type="PANTHER" id="PTHR11414">
    <property type="entry name" value="CYSTATIN FAMILY MEMBER"/>
    <property type="match status" value="1"/>
</dbReference>
<proteinExistence type="inferred from homology"/>
<dbReference type="InterPro" id="IPR001713">
    <property type="entry name" value="Prot_inh_stefin"/>
</dbReference>
<evidence type="ECO:0000256" key="2">
    <source>
        <dbReference type="ARBA" id="ARBA00022690"/>
    </source>
</evidence>
<dbReference type="EMBL" id="LUGH01001010">
    <property type="protein sequence ID" value="OBZ81909.1"/>
    <property type="molecule type" value="Genomic_DNA"/>
</dbReference>
<dbReference type="Gene3D" id="3.10.450.10">
    <property type="match status" value="1"/>
</dbReference>
<dbReference type="Proteomes" id="UP000093000">
    <property type="component" value="Unassembled WGS sequence"/>
</dbReference>
<name>A0A1C7MZT3_9FUNG</name>
<evidence type="ECO:0000256" key="1">
    <source>
        <dbReference type="ARBA" id="ARBA00009403"/>
    </source>
</evidence>